<accession>A0A151TD48</accession>
<evidence type="ECO:0008006" key="8">
    <source>
        <dbReference type="Google" id="ProtNLM"/>
    </source>
</evidence>
<evidence type="ECO:0000256" key="5">
    <source>
        <dbReference type="ARBA" id="ARBA00023242"/>
    </source>
</evidence>
<gene>
    <name evidence="6" type="ORF">KK1_019596</name>
</gene>
<reference evidence="6 7" key="1">
    <citation type="journal article" date="2012" name="Nat. Biotechnol.">
        <title>Draft genome sequence of pigeonpea (Cajanus cajan), an orphan legume crop of resource-poor farmers.</title>
        <authorList>
            <person name="Varshney R.K."/>
            <person name="Chen W."/>
            <person name="Li Y."/>
            <person name="Bharti A.K."/>
            <person name="Saxena R.K."/>
            <person name="Schlueter J.A."/>
            <person name="Donoghue M.T."/>
            <person name="Azam S."/>
            <person name="Fan G."/>
            <person name="Whaley A.M."/>
            <person name="Farmer A.D."/>
            <person name="Sheridan J."/>
            <person name="Iwata A."/>
            <person name="Tuteja R."/>
            <person name="Penmetsa R.V."/>
            <person name="Wu W."/>
            <person name="Upadhyaya H.D."/>
            <person name="Yang S.P."/>
            <person name="Shah T."/>
            <person name="Saxena K.B."/>
            <person name="Michael T."/>
            <person name="McCombie W.R."/>
            <person name="Yang B."/>
            <person name="Zhang G."/>
            <person name="Yang H."/>
            <person name="Wang J."/>
            <person name="Spillane C."/>
            <person name="Cook D.R."/>
            <person name="May G.D."/>
            <person name="Xu X."/>
            <person name="Jackson S.A."/>
        </authorList>
    </citation>
    <scope>NUCLEOTIDE SEQUENCE [LARGE SCALE GENOMIC DNA]</scope>
    <source>
        <strain evidence="7">cv. Asha</strain>
    </source>
</reference>
<proteinExistence type="predicted"/>
<comment type="subcellular location">
    <subcellularLocation>
        <location evidence="1">Nucleus</location>
    </subcellularLocation>
</comment>
<evidence type="ECO:0000256" key="1">
    <source>
        <dbReference type="ARBA" id="ARBA00004123"/>
    </source>
</evidence>
<dbReference type="EMBL" id="CM003609">
    <property type="protein sequence ID" value="KYP64982.1"/>
    <property type="molecule type" value="Genomic_DNA"/>
</dbReference>
<keyword evidence="5" id="KW-0539">Nucleus</keyword>
<evidence type="ECO:0000313" key="6">
    <source>
        <dbReference type="EMBL" id="KYP64982.1"/>
    </source>
</evidence>
<dbReference type="SUPFAM" id="SSF54171">
    <property type="entry name" value="DNA-binding domain"/>
    <property type="match status" value="1"/>
</dbReference>
<dbReference type="InterPro" id="IPR016177">
    <property type="entry name" value="DNA-bd_dom_sf"/>
</dbReference>
<keyword evidence="3" id="KW-0238">DNA-binding</keyword>
<sequence>MTVEKIKCLYSNRRLGHNTTVTFHDMTSVGYGWLLPGWVAEERRVESGRIYRYYYDPDGEYYPTQKKVLDAFKERGVIVVDT</sequence>
<protein>
    <recommendedName>
        <fullName evidence="8">MBD domain-containing protein</fullName>
    </recommendedName>
</protein>
<keyword evidence="2" id="KW-0805">Transcription regulation</keyword>
<evidence type="ECO:0000256" key="2">
    <source>
        <dbReference type="ARBA" id="ARBA00023015"/>
    </source>
</evidence>
<keyword evidence="4" id="KW-0804">Transcription</keyword>
<organism evidence="6 7">
    <name type="scientific">Cajanus cajan</name>
    <name type="common">Pigeon pea</name>
    <name type="synonym">Cajanus indicus</name>
    <dbReference type="NCBI Taxonomy" id="3821"/>
    <lineage>
        <taxon>Eukaryota</taxon>
        <taxon>Viridiplantae</taxon>
        <taxon>Streptophyta</taxon>
        <taxon>Embryophyta</taxon>
        <taxon>Tracheophyta</taxon>
        <taxon>Spermatophyta</taxon>
        <taxon>Magnoliopsida</taxon>
        <taxon>eudicotyledons</taxon>
        <taxon>Gunneridae</taxon>
        <taxon>Pentapetalae</taxon>
        <taxon>rosids</taxon>
        <taxon>fabids</taxon>
        <taxon>Fabales</taxon>
        <taxon>Fabaceae</taxon>
        <taxon>Papilionoideae</taxon>
        <taxon>50 kb inversion clade</taxon>
        <taxon>NPAAA clade</taxon>
        <taxon>indigoferoid/millettioid clade</taxon>
        <taxon>Phaseoleae</taxon>
        <taxon>Cajanus</taxon>
    </lineage>
</organism>
<dbReference type="Proteomes" id="UP000075243">
    <property type="component" value="Chromosome 7"/>
</dbReference>
<name>A0A151TD48_CAJCA</name>
<dbReference type="GO" id="GO:0003677">
    <property type="term" value="F:DNA binding"/>
    <property type="evidence" value="ECO:0007669"/>
    <property type="project" value="UniProtKB-KW"/>
</dbReference>
<dbReference type="GO" id="GO:0005634">
    <property type="term" value="C:nucleus"/>
    <property type="evidence" value="ECO:0007669"/>
    <property type="project" value="UniProtKB-SubCell"/>
</dbReference>
<dbReference type="Gramene" id="C.cajan_19043.t">
    <property type="protein sequence ID" value="C.cajan_19043.t"/>
    <property type="gene ID" value="C.cajan_19043"/>
</dbReference>
<dbReference type="AlphaFoldDB" id="A0A151TD48"/>
<evidence type="ECO:0000256" key="4">
    <source>
        <dbReference type="ARBA" id="ARBA00023163"/>
    </source>
</evidence>
<dbReference type="OMA" id="MEGNTRT"/>
<keyword evidence="7" id="KW-1185">Reference proteome</keyword>
<evidence type="ECO:0000256" key="3">
    <source>
        <dbReference type="ARBA" id="ARBA00023125"/>
    </source>
</evidence>
<evidence type="ECO:0000313" key="7">
    <source>
        <dbReference type="Proteomes" id="UP000075243"/>
    </source>
</evidence>